<feature type="binding site" evidence="11">
    <location>
        <begin position="93"/>
        <end position="97"/>
    </location>
    <ligand>
        <name>NAD(+)</name>
        <dbReference type="ChEBI" id="CHEBI:57540"/>
    </ligand>
</feature>
<evidence type="ECO:0000256" key="4">
    <source>
        <dbReference type="ARBA" id="ARBA00023027"/>
    </source>
</evidence>
<keyword evidence="14" id="KW-1185">Reference proteome</keyword>
<reference evidence="13" key="1">
    <citation type="submission" date="2021-02" db="EMBL/GenBank/DDBJ databases">
        <title>Abyssanaerobacter marinus gen.nov., sp., nov, anaerobic bacterium isolated from the Onnuri vent field of Indian Ocean and suggestion of Mogibacteriaceae fam. nov., and proposal of reclassification of ambiguous this family's genus member.</title>
        <authorList>
            <person name="Kim Y.J."/>
            <person name="Yang J.-A."/>
        </authorList>
    </citation>
    <scope>NUCLEOTIDE SEQUENCE</scope>
    <source>
        <strain evidence="13">DSM 2634</strain>
    </source>
</reference>
<dbReference type="GO" id="GO:0046872">
    <property type="term" value="F:metal ion binding"/>
    <property type="evidence" value="ECO:0007669"/>
    <property type="project" value="UniProtKB-KW"/>
</dbReference>
<dbReference type="CDD" id="cd08170">
    <property type="entry name" value="GlyDH"/>
    <property type="match status" value="1"/>
</dbReference>
<evidence type="ECO:0000313" key="13">
    <source>
        <dbReference type="EMBL" id="MBN7772982.1"/>
    </source>
</evidence>
<keyword evidence="2 9" id="KW-0479">Metal-binding</keyword>
<comment type="cofactor">
    <cofactor evidence="9">
        <name>Zn(2+)</name>
        <dbReference type="ChEBI" id="CHEBI:29105"/>
    </cofactor>
    <text evidence="9">Binds 1 zinc ion per subunit.</text>
</comment>
<dbReference type="InterPro" id="IPR018211">
    <property type="entry name" value="ADH_Fe_CS"/>
</dbReference>
<dbReference type="Pfam" id="PF00465">
    <property type="entry name" value="Fe-ADH"/>
    <property type="match status" value="1"/>
</dbReference>
<name>A0A939D849_CLOAM</name>
<evidence type="ECO:0000256" key="11">
    <source>
        <dbReference type="PIRSR" id="PIRSR000112-3"/>
    </source>
</evidence>
<evidence type="ECO:0000256" key="10">
    <source>
        <dbReference type="PIRSR" id="PIRSR000112-2"/>
    </source>
</evidence>
<dbReference type="InterPro" id="IPR016205">
    <property type="entry name" value="Glycerol_DH"/>
</dbReference>
<organism evidence="13 14">
    <name type="scientific">Clostridium aminobutyricum</name>
    <dbReference type="NCBI Taxonomy" id="33953"/>
    <lineage>
        <taxon>Bacteria</taxon>
        <taxon>Bacillati</taxon>
        <taxon>Bacillota</taxon>
        <taxon>Clostridia</taxon>
        <taxon>Eubacteriales</taxon>
        <taxon>Clostridiaceae</taxon>
        <taxon>Clostridium</taxon>
    </lineage>
</organism>
<dbReference type="EMBL" id="JAFJZZ010000002">
    <property type="protein sequence ID" value="MBN7772982.1"/>
    <property type="molecule type" value="Genomic_DNA"/>
</dbReference>
<evidence type="ECO:0000256" key="9">
    <source>
        <dbReference type="PIRSR" id="PIRSR000112-1"/>
    </source>
</evidence>
<evidence type="ECO:0000256" key="8">
    <source>
        <dbReference type="ARBA" id="ARBA00049006"/>
    </source>
</evidence>
<comment type="catalytic activity">
    <reaction evidence="8">
        <text>glycerol + NAD(+) = dihydroxyacetone + NADH + H(+)</text>
        <dbReference type="Rhea" id="RHEA:13769"/>
        <dbReference type="ChEBI" id="CHEBI:15378"/>
        <dbReference type="ChEBI" id="CHEBI:16016"/>
        <dbReference type="ChEBI" id="CHEBI:17754"/>
        <dbReference type="ChEBI" id="CHEBI:57540"/>
        <dbReference type="ChEBI" id="CHEBI:57945"/>
        <dbReference type="EC" id="1.1.1.6"/>
    </reaction>
</comment>
<dbReference type="Proteomes" id="UP000664545">
    <property type="component" value="Unassembled WGS sequence"/>
</dbReference>
<dbReference type="PANTHER" id="PTHR43616:SF5">
    <property type="entry name" value="GLYCEROL DEHYDROGENASE 1"/>
    <property type="match status" value="1"/>
</dbReference>
<keyword evidence="4 11" id="KW-0520">NAD</keyword>
<feature type="binding site" evidence="11">
    <location>
        <position position="130"/>
    </location>
    <ligand>
        <name>NAD(+)</name>
        <dbReference type="ChEBI" id="CHEBI:57540"/>
    </ligand>
</feature>
<dbReference type="InterPro" id="IPR001670">
    <property type="entry name" value="ADH_Fe/GldA"/>
</dbReference>
<gene>
    <name evidence="13" type="ORF">JYB65_06385</name>
</gene>
<dbReference type="RefSeq" id="WP_206581826.1">
    <property type="nucleotide sequence ID" value="NZ_JAFJZZ010000002.1"/>
</dbReference>
<protein>
    <recommendedName>
        <fullName evidence="7">Glycerol dehydrogenase</fullName>
        <ecNumber evidence="6">1.1.1.6</ecNumber>
    </recommendedName>
</protein>
<evidence type="ECO:0000256" key="2">
    <source>
        <dbReference type="ARBA" id="ARBA00022723"/>
    </source>
</evidence>
<evidence type="ECO:0000256" key="7">
    <source>
        <dbReference type="ARBA" id="ARBA00040132"/>
    </source>
</evidence>
<comment type="caution">
    <text evidence="13">The sequence shown here is derived from an EMBL/GenBank/DDBJ whole genome shotgun (WGS) entry which is preliminary data.</text>
</comment>
<dbReference type="NCBIfam" id="NF006941">
    <property type="entry name" value="PRK09423.1"/>
    <property type="match status" value="1"/>
</dbReference>
<keyword evidence="9" id="KW-0862">Zinc</keyword>
<evidence type="ECO:0000256" key="3">
    <source>
        <dbReference type="ARBA" id="ARBA00023002"/>
    </source>
</evidence>
<evidence type="ECO:0000313" key="14">
    <source>
        <dbReference type="Proteomes" id="UP000664545"/>
    </source>
</evidence>
<evidence type="ECO:0000256" key="6">
    <source>
        <dbReference type="ARBA" id="ARBA00039147"/>
    </source>
</evidence>
<feature type="binding site" evidence="9">
    <location>
        <position position="253"/>
    </location>
    <ligand>
        <name>glycerol</name>
        <dbReference type="ChEBI" id="CHEBI:17754"/>
    </ligand>
</feature>
<feature type="domain" description="Alcohol dehydrogenase iron-type/glycerol dehydrogenase GldA" evidence="12">
    <location>
        <begin position="8"/>
        <end position="153"/>
    </location>
</feature>
<dbReference type="SUPFAM" id="SSF56796">
    <property type="entry name" value="Dehydroquinate synthase-like"/>
    <property type="match status" value="1"/>
</dbReference>
<accession>A0A939D849</accession>
<feature type="binding site" evidence="9">
    <location>
        <position position="170"/>
    </location>
    <ligand>
        <name>glycerol</name>
        <dbReference type="ChEBI" id="CHEBI:17754"/>
    </ligand>
</feature>
<dbReference type="PANTHER" id="PTHR43616">
    <property type="entry name" value="GLYCEROL DEHYDROGENASE"/>
    <property type="match status" value="1"/>
</dbReference>
<sequence length="356" mass="39243">MISVLTTPGKYFQCKNALAYLPKYTNYMGDTFAIICDKFVMKMLRELLISVFDNNITLEFFEFNGESTWKEANQLVEQIQKKSCEVVIGLGGGKTIDTAKLVSDLCDLPLVIIPTVASSDAPCSSISVVYNEDGSFKEAIKLDRNPDIVLVDTEIILNAPVRTLIAGIGDAFSTYYEARACRQSGALNFSGGVATEAGFELTRLCRDILFEYAEQAKHAVENRYWCEELEKVVEANIYLSGVGFENNGCAIAHAVYNGLTAIISPFPALHGEAVAYGTYVQLLMEGTSNEEMAKITDFYHATGMPTSLKELGISDVNLDLLEQIAIAICNTKHVKNMPFEVKMDQVKLVLQQLEGI</sequence>
<evidence type="ECO:0000259" key="12">
    <source>
        <dbReference type="Pfam" id="PF00465"/>
    </source>
</evidence>
<feature type="binding site" evidence="10">
    <location>
        <position position="120"/>
    </location>
    <ligand>
        <name>glycerol</name>
        <dbReference type="ChEBI" id="CHEBI:17754"/>
    </ligand>
</feature>
<feature type="binding site" evidence="11">
    <location>
        <position position="124"/>
    </location>
    <ligand>
        <name>NAD(+)</name>
        <dbReference type="ChEBI" id="CHEBI:57540"/>
    </ligand>
</feature>
<feature type="binding site" evidence="11">
    <location>
        <begin position="115"/>
        <end position="118"/>
    </location>
    <ligand>
        <name>NAD(+)</name>
        <dbReference type="ChEBI" id="CHEBI:57540"/>
    </ligand>
</feature>
<evidence type="ECO:0000256" key="5">
    <source>
        <dbReference type="ARBA" id="ARBA00037918"/>
    </source>
</evidence>
<evidence type="ECO:0000256" key="1">
    <source>
        <dbReference type="ARBA" id="ARBA00007358"/>
    </source>
</evidence>
<comment type="similarity">
    <text evidence="1">Belongs to the iron-containing alcohol dehydrogenase family.</text>
</comment>
<comment type="pathway">
    <text evidence="5">Polyol metabolism; glycerol fermentation; glycerone phosphate from glycerol (oxidative route): step 1/2.</text>
</comment>
<dbReference type="PROSITE" id="PS00913">
    <property type="entry name" value="ADH_IRON_1"/>
    <property type="match status" value="1"/>
</dbReference>
<dbReference type="Gene3D" id="1.20.1090.10">
    <property type="entry name" value="Dehydroquinate synthase-like - alpha domain"/>
    <property type="match status" value="1"/>
</dbReference>
<dbReference type="GO" id="GO:0008888">
    <property type="term" value="F:glycerol dehydrogenase (NAD+) activity"/>
    <property type="evidence" value="ECO:0007669"/>
    <property type="project" value="UniProtKB-EC"/>
</dbReference>
<dbReference type="PIRSF" id="PIRSF000112">
    <property type="entry name" value="Glycerol_dehydrogenase"/>
    <property type="match status" value="1"/>
</dbReference>
<dbReference type="AlphaFoldDB" id="A0A939D849"/>
<dbReference type="Gene3D" id="3.40.50.1970">
    <property type="match status" value="1"/>
</dbReference>
<keyword evidence="3" id="KW-0560">Oxidoreductase</keyword>
<proteinExistence type="inferred from homology"/>
<dbReference type="EC" id="1.1.1.6" evidence="6"/>
<feature type="binding site" evidence="9">
    <location>
        <position position="270"/>
    </location>
    <ligand>
        <name>glycerol</name>
        <dbReference type="ChEBI" id="CHEBI:17754"/>
    </ligand>
</feature>